<proteinExistence type="predicted"/>
<dbReference type="EMBL" id="PXYW01000008">
    <property type="protein sequence ID" value="PSR34459.1"/>
    <property type="molecule type" value="Genomic_DNA"/>
</dbReference>
<evidence type="ECO:0000313" key="2">
    <source>
        <dbReference type="Proteomes" id="UP000242972"/>
    </source>
</evidence>
<sequence length="82" mass="8690">MRDKISGGHDLSSLAEACAVLSMYAVDSRYPGAHIQDDEVLPAIAFAENIISKVTTILQQLDASQGTSNGYLPAEPESHSAD</sequence>
<dbReference type="AlphaFoldDB" id="A0A2T2XIY5"/>
<name>A0A2T2XIY5_9FIRM</name>
<reference evidence="1 2" key="1">
    <citation type="journal article" date="2014" name="BMC Genomics">
        <title>Comparison of environmental and isolate Sulfobacillus genomes reveals diverse carbon, sulfur, nitrogen, and hydrogen metabolisms.</title>
        <authorList>
            <person name="Justice N.B."/>
            <person name="Norman A."/>
            <person name="Brown C.T."/>
            <person name="Singh A."/>
            <person name="Thomas B.C."/>
            <person name="Banfield J.F."/>
        </authorList>
    </citation>
    <scope>NUCLEOTIDE SEQUENCE [LARGE SCALE GENOMIC DNA]</scope>
    <source>
        <strain evidence="1">AMDSBA4</strain>
    </source>
</reference>
<dbReference type="Proteomes" id="UP000242972">
    <property type="component" value="Unassembled WGS sequence"/>
</dbReference>
<evidence type="ECO:0008006" key="3">
    <source>
        <dbReference type="Google" id="ProtNLM"/>
    </source>
</evidence>
<organism evidence="1 2">
    <name type="scientific">Sulfobacillus benefaciens</name>
    <dbReference type="NCBI Taxonomy" id="453960"/>
    <lineage>
        <taxon>Bacteria</taxon>
        <taxon>Bacillati</taxon>
        <taxon>Bacillota</taxon>
        <taxon>Clostridia</taxon>
        <taxon>Eubacteriales</taxon>
        <taxon>Clostridiales Family XVII. Incertae Sedis</taxon>
        <taxon>Sulfobacillus</taxon>
    </lineage>
</organism>
<comment type="caution">
    <text evidence="1">The sequence shown here is derived from an EMBL/GenBank/DDBJ whole genome shotgun (WGS) entry which is preliminary data.</text>
</comment>
<gene>
    <name evidence="1" type="ORF">C7B46_04805</name>
</gene>
<accession>A0A2T2XIY5</accession>
<protein>
    <recommendedName>
        <fullName evidence="3">HEPN domain-containing protein</fullName>
    </recommendedName>
</protein>
<evidence type="ECO:0000313" key="1">
    <source>
        <dbReference type="EMBL" id="PSR34459.1"/>
    </source>
</evidence>